<evidence type="ECO:0008006" key="2">
    <source>
        <dbReference type="Google" id="ProtNLM"/>
    </source>
</evidence>
<dbReference type="AlphaFoldDB" id="A0A1J5RLF5"/>
<dbReference type="InterPro" id="IPR003795">
    <property type="entry name" value="DUF192"/>
</dbReference>
<gene>
    <name evidence="1" type="ORF">GALL_251470</name>
</gene>
<reference evidence="1" key="1">
    <citation type="submission" date="2016-10" db="EMBL/GenBank/DDBJ databases">
        <title>Sequence of Gallionella enrichment culture.</title>
        <authorList>
            <person name="Poehlein A."/>
            <person name="Muehling M."/>
            <person name="Daniel R."/>
        </authorList>
    </citation>
    <scope>NUCLEOTIDE SEQUENCE</scope>
</reference>
<dbReference type="InterPro" id="IPR038695">
    <property type="entry name" value="Saro_0823-like_sf"/>
</dbReference>
<accession>A0A1J5RLF5</accession>
<sequence>MKWLRQPACWIAAALALTAWQVRAQQSLELTAGNYHIRAELANTDQSRAQGLMYRKRMPANDGMLFVFDQAERYCMWMRNTLMPLSVAFLDGRGRIINIEEMLPQTENTHCAARPARFALEMNAAWFKSRGLDAGVSIAGVDQAPPAR</sequence>
<organism evidence="1">
    <name type="scientific">mine drainage metagenome</name>
    <dbReference type="NCBI Taxonomy" id="410659"/>
    <lineage>
        <taxon>unclassified sequences</taxon>
        <taxon>metagenomes</taxon>
        <taxon>ecological metagenomes</taxon>
    </lineage>
</organism>
<protein>
    <recommendedName>
        <fullName evidence="2">DUF192 domain-containing protein</fullName>
    </recommendedName>
</protein>
<dbReference type="EMBL" id="MLJW01000219">
    <property type="protein sequence ID" value="OIQ92932.1"/>
    <property type="molecule type" value="Genomic_DNA"/>
</dbReference>
<dbReference type="Gene3D" id="2.60.120.1140">
    <property type="entry name" value="Protein of unknown function DUF192"/>
    <property type="match status" value="1"/>
</dbReference>
<name>A0A1J5RLF5_9ZZZZ</name>
<comment type="caution">
    <text evidence="1">The sequence shown here is derived from an EMBL/GenBank/DDBJ whole genome shotgun (WGS) entry which is preliminary data.</text>
</comment>
<evidence type="ECO:0000313" key="1">
    <source>
        <dbReference type="EMBL" id="OIQ92932.1"/>
    </source>
</evidence>
<dbReference type="PANTHER" id="PTHR37953:SF1">
    <property type="entry name" value="UPF0127 PROTEIN MJ1496"/>
    <property type="match status" value="1"/>
</dbReference>
<dbReference type="PANTHER" id="PTHR37953">
    <property type="entry name" value="UPF0127 PROTEIN MJ1496"/>
    <property type="match status" value="1"/>
</dbReference>
<dbReference type="Pfam" id="PF02643">
    <property type="entry name" value="DUF192"/>
    <property type="match status" value="1"/>
</dbReference>
<proteinExistence type="predicted"/>